<reference evidence="2 3" key="2">
    <citation type="submission" date="2017-10" db="EMBL/GenBank/DDBJ databases">
        <title>Genome analyses suggest a sexual origin of heterokaryosis in a supposedly ancient asexual fungus.</title>
        <authorList>
            <person name="Corradi N."/>
            <person name="Sedzielewska K."/>
            <person name="Noel J."/>
            <person name="Charron P."/>
            <person name="Farinelli L."/>
            <person name="Marton T."/>
            <person name="Kruger M."/>
            <person name="Pelin A."/>
            <person name="Brachmann A."/>
            <person name="Corradi N."/>
        </authorList>
    </citation>
    <scope>NUCLEOTIDE SEQUENCE [LARGE SCALE GENOMIC DNA]</scope>
    <source>
        <strain evidence="2 3">A1</strain>
    </source>
</reference>
<sequence>MKTSAEYKRVTVVFSARVNQLHFEGKDFVIRKREIAKLILAVVVVQNIPRDDTQKLPVKSTAFMDDTTIISDSKDKLEKLISMCHSFFKINNIQANIQKYELIKINAKEKDLNIEGVKIKKVNDEEGNRYLGFYFEYNNKRSIYKRKIKEIVDKAAKIMRFKMLTEKQVTAVWNMVVISQIEYQFCYLEMRNLQLKYWTSYCLGEHGEVLTLGNNSYLVSKRKILKWKAQGSSIKGKSPKWYERLIELTTDKDGSRNLSRKYVNMNKNWSFRKQINLYDEEKDIGKNQLITWNDNNNDIVFGKYKKKSKSKNFKKIGVHWIIENMSNMDDSPNLIKCSGCEKNISKGSKAMQYNECWIYLDNNSGARKKIYVDDTSLCNRNVEFIDQFVDGEKFTSGDDNALRSYKIKNLLKILPTYTILFERNCGHILTDVCLRCESEVEDWEHIWICDDNDKSEYEILLDTFITTEEKLKDLDKEKYKSRERNGKFFKYSIQYINNRKSITNYGIRELTKGIFNNELYKLCNSKQERQLLEEIWENCYLNIRSGIWLQRCEKANEIDKRKGVTKNDKKRKRLTSGIDEVETNTLDEERGKNNNNNHKKKPTKC</sequence>
<dbReference type="VEuPathDB" id="FungiDB:RhiirFUN_010636"/>
<evidence type="ECO:0000313" key="2">
    <source>
        <dbReference type="EMBL" id="PKC64581.1"/>
    </source>
</evidence>
<dbReference type="VEuPathDB" id="FungiDB:FUN_006705"/>
<dbReference type="VEuPathDB" id="FungiDB:RhiirA1_462237"/>
<evidence type="ECO:0000256" key="1">
    <source>
        <dbReference type="SAM" id="MobiDB-lite"/>
    </source>
</evidence>
<reference evidence="2 3" key="1">
    <citation type="submission" date="2017-10" db="EMBL/GenBank/DDBJ databases">
        <title>Extensive intraspecific genome diversity in a model arbuscular mycorrhizal fungus.</title>
        <authorList>
            <person name="Chen E.C.H."/>
            <person name="Morin E."/>
            <person name="Baudet D."/>
            <person name="Noel J."/>
            <person name="Ndikumana S."/>
            <person name="Charron P."/>
            <person name="St-Onge C."/>
            <person name="Giorgi J."/>
            <person name="Grigoriev I.V."/>
            <person name="Roux C."/>
            <person name="Martin F.M."/>
            <person name="Corradi N."/>
        </authorList>
    </citation>
    <scope>NUCLEOTIDE SEQUENCE [LARGE SCALE GENOMIC DNA]</scope>
    <source>
        <strain evidence="2 3">A1</strain>
    </source>
</reference>
<protein>
    <recommendedName>
        <fullName evidence="4">Reverse transcriptase domain-containing protein</fullName>
    </recommendedName>
</protein>
<evidence type="ECO:0000313" key="3">
    <source>
        <dbReference type="Proteomes" id="UP000232688"/>
    </source>
</evidence>
<name>A0A2N0RMP8_9GLOM</name>
<dbReference type="VEuPathDB" id="FungiDB:FUN_000118"/>
<organism evidence="2 3">
    <name type="scientific">Rhizophagus irregularis</name>
    <dbReference type="NCBI Taxonomy" id="588596"/>
    <lineage>
        <taxon>Eukaryota</taxon>
        <taxon>Fungi</taxon>
        <taxon>Fungi incertae sedis</taxon>
        <taxon>Mucoromycota</taxon>
        <taxon>Glomeromycotina</taxon>
        <taxon>Glomeromycetes</taxon>
        <taxon>Glomerales</taxon>
        <taxon>Glomeraceae</taxon>
        <taxon>Rhizophagus</taxon>
    </lineage>
</organism>
<dbReference type="VEuPathDB" id="FungiDB:FUN_006706"/>
<dbReference type="EMBL" id="LLXH01000623">
    <property type="protein sequence ID" value="PKC64581.1"/>
    <property type="molecule type" value="Genomic_DNA"/>
</dbReference>
<feature type="region of interest" description="Disordered" evidence="1">
    <location>
        <begin position="565"/>
        <end position="605"/>
    </location>
</feature>
<evidence type="ECO:0008006" key="4">
    <source>
        <dbReference type="Google" id="ProtNLM"/>
    </source>
</evidence>
<dbReference type="AlphaFoldDB" id="A0A2N0RMP8"/>
<gene>
    <name evidence="2" type="ORF">RhiirA1_462237</name>
</gene>
<accession>A0A2N0RMP8</accession>
<dbReference type="Proteomes" id="UP000232688">
    <property type="component" value="Unassembled WGS sequence"/>
</dbReference>
<comment type="caution">
    <text evidence="2">The sequence shown here is derived from an EMBL/GenBank/DDBJ whole genome shotgun (WGS) entry which is preliminary data.</text>
</comment>
<proteinExistence type="predicted"/>